<dbReference type="GO" id="GO:0010436">
    <property type="term" value="F:carotenoid dioxygenase activity"/>
    <property type="evidence" value="ECO:0007669"/>
    <property type="project" value="TreeGrafter"/>
</dbReference>
<dbReference type="EnsemblPlants" id="LPERR10G02790.1">
    <property type="protein sequence ID" value="LPERR10G02790.1"/>
    <property type="gene ID" value="LPERR10G02790"/>
</dbReference>
<dbReference type="PANTHER" id="PTHR10543:SF46">
    <property type="entry name" value="CAROTENOID CLEAVAGE DIOXYGENASE 4, CHLOROPLASTIC-RELATED"/>
    <property type="match status" value="1"/>
</dbReference>
<reference evidence="7" key="3">
    <citation type="submission" date="2015-04" db="UniProtKB">
        <authorList>
            <consortium name="EnsemblPlants"/>
        </authorList>
    </citation>
    <scope>IDENTIFICATION</scope>
</reference>
<dbReference type="GO" id="GO:0016121">
    <property type="term" value="P:carotene catabolic process"/>
    <property type="evidence" value="ECO:0007669"/>
    <property type="project" value="TreeGrafter"/>
</dbReference>
<reference evidence="8" key="2">
    <citation type="submission" date="2013-12" db="EMBL/GenBank/DDBJ databases">
        <authorList>
            <person name="Yu Y."/>
            <person name="Lee S."/>
            <person name="de Baynast K."/>
            <person name="Wissotski M."/>
            <person name="Liu L."/>
            <person name="Talag J."/>
            <person name="Goicoechea J."/>
            <person name="Angelova A."/>
            <person name="Jetty R."/>
            <person name="Kudrna D."/>
            <person name="Golser W."/>
            <person name="Rivera L."/>
            <person name="Zhang J."/>
            <person name="Wing R."/>
        </authorList>
    </citation>
    <scope>NUCLEOTIDE SEQUENCE</scope>
</reference>
<organism evidence="7 8">
    <name type="scientific">Leersia perrieri</name>
    <dbReference type="NCBI Taxonomy" id="77586"/>
    <lineage>
        <taxon>Eukaryota</taxon>
        <taxon>Viridiplantae</taxon>
        <taxon>Streptophyta</taxon>
        <taxon>Embryophyta</taxon>
        <taxon>Tracheophyta</taxon>
        <taxon>Spermatophyta</taxon>
        <taxon>Magnoliopsida</taxon>
        <taxon>Liliopsida</taxon>
        <taxon>Poales</taxon>
        <taxon>Poaceae</taxon>
        <taxon>BOP clade</taxon>
        <taxon>Oryzoideae</taxon>
        <taxon>Oryzeae</taxon>
        <taxon>Oryzinae</taxon>
        <taxon>Leersia</taxon>
    </lineage>
</organism>
<dbReference type="GO" id="GO:0046872">
    <property type="term" value="F:metal ion binding"/>
    <property type="evidence" value="ECO:0007669"/>
    <property type="project" value="UniProtKB-KW"/>
</dbReference>
<keyword evidence="4" id="KW-0560">Oxidoreductase</keyword>
<dbReference type="AlphaFoldDB" id="A0A0D9XI52"/>
<feature type="binding site" evidence="6">
    <location>
        <position position="104"/>
    </location>
    <ligand>
        <name>Fe cation</name>
        <dbReference type="ChEBI" id="CHEBI:24875"/>
        <note>catalytic</note>
    </ligand>
</feature>
<accession>A0A0D9XI52</accession>
<proteinExistence type="inferred from homology"/>
<evidence type="ECO:0000313" key="7">
    <source>
        <dbReference type="EnsemblPlants" id="LPERR10G02790.1"/>
    </source>
</evidence>
<keyword evidence="8" id="KW-1185">Reference proteome</keyword>
<evidence type="ECO:0000256" key="6">
    <source>
        <dbReference type="PIRSR" id="PIRSR604294-1"/>
    </source>
</evidence>
<name>A0A0D9XI52_9ORYZ</name>
<evidence type="ECO:0000256" key="1">
    <source>
        <dbReference type="ARBA" id="ARBA00006787"/>
    </source>
</evidence>
<dbReference type="Proteomes" id="UP000032180">
    <property type="component" value="Chromosome 10"/>
</dbReference>
<dbReference type="GO" id="GO:0009570">
    <property type="term" value="C:chloroplast stroma"/>
    <property type="evidence" value="ECO:0007669"/>
    <property type="project" value="TreeGrafter"/>
</dbReference>
<dbReference type="PANTHER" id="PTHR10543">
    <property type="entry name" value="BETA-CAROTENE DIOXYGENASE"/>
    <property type="match status" value="1"/>
</dbReference>
<dbReference type="InterPro" id="IPR004294">
    <property type="entry name" value="Carotenoid_Oase"/>
</dbReference>
<reference evidence="7 8" key="1">
    <citation type="submission" date="2012-08" db="EMBL/GenBank/DDBJ databases">
        <title>Oryza genome evolution.</title>
        <authorList>
            <person name="Wing R.A."/>
        </authorList>
    </citation>
    <scope>NUCLEOTIDE SEQUENCE</scope>
</reference>
<comment type="similarity">
    <text evidence="1">Belongs to the carotenoid oxygenase family.</text>
</comment>
<evidence type="ECO:0000313" key="8">
    <source>
        <dbReference type="Proteomes" id="UP000032180"/>
    </source>
</evidence>
<keyword evidence="4" id="KW-0223">Dioxygenase</keyword>
<dbReference type="STRING" id="77586.A0A0D9XI52"/>
<keyword evidence="2 6" id="KW-0479">Metal-binding</keyword>
<evidence type="ECO:0000256" key="2">
    <source>
        <dbReference type="ARBA" id="ARBA00022723"/>
    </source>
</evidence>
<dbReference type="HOGENOM" id="CLU_165720_0_0_1"/>
<dbReference type="eggNOG" id="KOG1285">
    <property type="taxonomic scope" value="Eukaryota"/>
</dbReference>
<evidence type="ECO:0000256" key="3">
    <source>
        <dbReference type="ARBA" id="ARBA00022946"/>
    </source>
</evidence>
<keyword evidence="3" id="KW-0809">Transit peptide</keyword>
<protein>
    <submittedName>
        <fullName evidence="7">Uncharacterized protein</fullName>
    </submittedName>
</protein>
<keyword evidence="5 6" id="KW-0408">Iron</keyword>
<evidence type="ECO:0000256" key="5">
    <source>
        <dbReference type="ARBA" id="ARBA00023004"/>
    </source>
</evidence>
<evidence type="ECO:0000256" key="4">
    <source>
        <dbReference type="ARBA" id="ARBA00022964"/>
    </source>
</evidence>
<comment type="cofactor">
    <cofactor evidence="6">
        <name>Fe(2+)</name>
        <dbReference type="ChEBI" id="CHEBI:29033"/>
    </cofactor>
    <text evidence="6">Binds 1 Fe(2+) ion per subunit.</text>
</comment>
<sequence length="118" mass="13393">MDRVTEEATEEKAVEETTMADQIDRLHSTLVARRDFGPGCFVGEPFFVPDNVNEDSKEDNGYVVCYMHKEDSGESQFVVMDAWSSELDIITEVRLPGRVPYGFHGLFVMQAKLLSQQQ</sequence>
<dbReference type="Gramene" id="LPERR10G02790.1">
    <property type="protein sequence ID" value="LPERR10G02790.1"/>
    <property type="gene ID" value="LPERR10G02790"/>
</dbReference>
<dbReference type="Pfam" id="PF03055">
    <property type="entry name" value="RPE65"/>
    <property type="match status" value="1"/>
</dbReference>